<gene>
    <name evidence="1" type="ORF">CHC_T00000004001</name>
</gene>
<dbReference type="GeneID" id="17325438"/>
<accession>R7QIE8</accession>
<dbReference type="Proteomes" id="UP000012073">
    <property type="component" value="Unassembled WGS sequence"/>
</dbReference>
<dbReference type="AlphaFoldDB" id="R7QIE8"/>
<protein>
    <submittedName>
        <fullName evidence="1">Uncharacterized protein</fullName>
    </submittedName>
</protein>
<name>R7QIE8_CHOCR</name>
<sequence length="44" mass="4594">MGREQLVGVGGTPTQNKVLKVSKVSVSGEERRQACTSCSGSERG</sequence>
<reference evidence="2" key="1">
    <citation type="journal article" date="2013" name="Proc. Natl. Acad. Sci. U.S.A.">
        <title>Genome structure and metabolic features in the red seaweed Chondrus crispus shed light on evolution of the Archaeplastida.</title>
        <authorList>
            <person name="Collen J."/>
            <person name="Porcel B."/>
            <person name="Carre W."/>
            <person name="Ball S.G."/>
            <person name="Chaparro C."/>
            <person name="Tonon T."/>
            <person name="Barbeyron T."/>
            <person name="Michel G."/>
            <person name="Noel B."/>
            <person name="Valentin K."/>
            <person name="Elias M."/>
            <person name="Artiguenave F."/>
            <person name="Arun A."/>
            <person name="Aury J.M."/>
            <person name="Barbosa-Neto J.F."/>
            <person name="Bothwell J.H."/>
            <person name="Bouget F.Y."/>
            <person name="Brillet L."/>
            <person name="Cabello-Hurtado F."/>
            <person name="Capella-Gutierrez S."/>
            <person name="Charrier B."/>
            <person name="Cladiere L."/>
            <person name="Cock J.M."/>
            <person name="Coelho S.M."/>
            <person name="Colleoni C."/>
            <person name="Czjzek M."/>
            <person name="Da Silva C."/>
            <person name="Delage L."/>
            <person name="Denoeud F."/>
            <person name="Deschamps P."/>
            <person name="Dittami S.M."/>
            <person name="Gabaldon T."/>
            <person name="Gachon C.M."/>
            <person name="Groisillier A."/>
            <person name="Herve C."/>
            <person name="Jabbari K."/>
            <person name="Katinka M."/>
            <person name="Kloareg B."/>
            <person name="Kowalczyk N."/>
            <person name="Labadie K."/>
            <person name="Leblanc C."/>
            <person name="Lopez P.J."/>
            <person name="McLachlan D.H."/>
            <person name="Meslet-Cladiere L."/>
            <person name="Moustafa A."/>
            <person name="Nehr Z."/>
            <person name="Nyvall Collen P."/>
            <person name="Panaud O."/>
            <person name="Partensky F."/>
            <person name="Poulain J."/>
            <person name="Rensing S.A."/>
            <person name="Rousvoal S."/>
            <person name="Samson G."/>
            <person name="Symeonidi A."/>
            <person name="Weissenbach J."/>
            <person name="Zambounis A."/>
            <person name="Wincker P."/>
            <person name="Boyen C."/>
        </authorList>
    </citation>
    <scope>NUCLEOTIDE SEQUENCE [LARGE SCALE GENOMIC DNA]</scope>
    <source>
        <strain evidence="2">cv. Stackhouse</strain>
    </source>
</reference>
<keyword evidence="2" id="KW-1185">Reference proteome</keyword>
<dbReference type="Gramene" id="CDF37849">
    <property type="protein sequence ID" value="CDF37849"/>
    <property type="gene ID" value="CHC_T00000004001"/>
</dbReference>
<dbReference type="EMBL" id="HG001880">
    <property type="protein sequence ID" value="CDF37849.1"/>
    <property type="molecule type" value="Genomic_DNA"/>
</dbReference>
<dbReference type="KEGG" id="ccp:CHC_T00000004001"/>
<organism evidence="1 2">
    <name type="scientific">Chondrus crispus</name>
    <name type="common">Carrageen Irish moss</name>
    <name type="synonym">Polymorpha crispa</name>
    <dbReference type="NCBI Taxonomy" id="2769"/>
    <lineage>
        <taxon>Eukaryota</taxon>
        <taxon>Rhodophyta</taxon>
        <taxon>Florideophyceae</taxon>
        <taxon>Rhodymeniophycidae</taxon>
        <taxon>Gigartinales</taxon>
        <taxon>Gigartinaceae</taxon>
        <taxon>Chondrus</taxon>
    </lineage>
</organism>
<proteinExistence type="predicted"/>
<dbReference type="RefSeq" id="XP_005717720.1">
    <property type="nucleotide sequence ID" value="XM_005717663.1"/>
</dbReference>
<evidence type="ECO:0000313" key="1">
    <source>
        <dbReference type="EMBL" id="CDF37849.1"/>
    </source>
</evidence>
<evidence type="ECO:0000313" key="2">
    <source>
        <dbReference type="Proteomes" id="UP000012073"/>
    </source>
</evidence>